<evidence type="ECO:0000313" key="3">
    <source>
        <dbReference type="Proteomes" id="UP000593576"/>
    </source>
</evidence>
<accession>A0A7J9MVB6</accession>
<evidence type="ECO:0000313" key="2">
    <source>
        <dbReference type="EMBL" id="MBA0875065.1"/>
    </source>
</evidence>
<dbReference type="Proteomes" id="UP000593576">
    <property type="component" value="Unassembled WGS sequence"/>
</dbReference>
<keyword evidence="3" id="KW-1185">Reference proteome</keyword>
<reference evidence="2 3" key="1">
    <citation type="journal article" date="2019" name="Genome Biol. Evol.">
        <title>Insights into the evolution of the New World diploid cottons (Gossypium, subgenus Houzingenia) based on genome sequencing.</title>
        <authorList>
            <person name="Grover C.E."/>
            <person name="Arick M.A. 2nd"/>
            <person name="Thrash A."/>
            <person name="Conover J.L."/>
            <person name="Sanders W.S."/>
            <person name="Peterson D.G."/>
            <person name="Frelichowski J.E."/>
            <person name="Scheffler J.A."/>
            <person name="Scheffler B.E."/>
            <person name="Wendel J.F."/>
        </authorList>
    </citation>
    <scope>NUCLEOTIDE SEQUENCE [LARGE SCALE GENOMIC DNA]</scope>
    <source>
        <strain evidence="2">1</strain>
        <tissue evidence="2">Leaf</tissue>
    </source>
</reference>
<gene>
    <name evidence="2" type="ORF">Goshw_025847</name>
</gene>
<name>A0A7J9MVB6_GOSSC</name>
<organism evidence="2 3">
    <name type="scientific">Gossypium schwendimanii</name>
    <name type="common">Cotton</name>
    <dbReference type="NCBI Taxonomy" id="34291"/>
    <lineage>
        <taxon>Eukaryota</taxon>
        <taxon>Viridiplantae</taxon>
        <taxon>Streptophyta</taxon>
        <taxon>Embryophyta</taxon>
        <taxon>Tracheophyta</taxon>
        <taxon>Spermatophyta</taxon>
        <taxon>Magnoliopsida</taxon>
        <taxon>eudicotyledons</taxon>
        <taxon>Gunneridae</taxon>
        <taxon>Pentapetalae</taxon>
        <taxon>rosids</taxon>
        <taxon>malvids</taxon>
        <taxon>Malvales</taxon>
        <taxon>Malvaceae</taxon>
        <taxon>Malvoideae</taxon>
        <taxon>Gossypium</taxon>
    </lineage>
</organism>
<dbReference type="EMBL" id="JABFAF010000013">
    <property type="protein sequence ID" value="MBA0875065.1"/>
    <property type="molecule type" value="Genomic_DNA"/>
</dbReference>
<feature type="region of interest" description="Disordered" evidence="1">
    <location>
        <begin position="90"/>
        <end position="146"/>
    </location>
</feature>
<sequence>MLMQEKYEKAIAALAEMEKRAVMAESMVEATLHYHSGQNKAQPSLSPRSPQPNSPPRNNQEVQQENPASKLNLLARPFVLGWRDRIKGKISNAYRPNDGKSSSEDQNSATQQETNTKENNAENTDDKEANGNEAHGKECTIAGFSC</sequence>
<protein>
    <submittedName>
        <fullName evidence="2">Uncharacterized protein</fullName>
    </submittedName>
</protein>
<feature type="region of interest" description="Disordered" evidence="1">
    <location>
        <begin position="33"/>
        <end position="74"/>
    </location>
</feature>
<comment type="caution">
    <text evidence="2">The sequence shown here is derived from an EMBL/GenBank/DDBJ whole genome shotgun (WGS) entry which is preliminary data.</text>
</comment>
<evidence type="ECO:0000256" key="1">
    <source>
        <dbReference type="SAM" id="MobiDB-lite"/>
    </source>
</evidence>
<dbReference type="AlphaFoldDB" id="A0A7J9MVB6"/>
<feature type="compositionally biased region" description="Basic and acidic residues" evidence="1">
    <location>
        <begin position="115"/>
        <end position="138"/>
    </location>
</feature>
<dbReference type="OrthoDB" id="1743672at2759"/>
<proteinExistence type="predicted"/>